<feature type="domain" description="Transglycosylase SLT" evidence="5">
    <location>
        <begin position="518"/>
        <end position="625"/>
    </location>
</feature>
<reference evidence="6 7" key="1">
    <citation type="submission" date="2020-01" db="EMBL/GenBank/DDBJ databases">
        <title>Genomes of bacteria type strains.</title>
        <authorList>
            <person name="Chen J."/>
            <person name="Zhu S."/>
            <person name="Yang J."/>
        </authorList>
    </citation>
    <scope>NUCLEOTIDE SEQUENCE [LARGE SCALE GENOMIC DNA]</scope>
    <source>
        <strain evidence="6 7">DSM 16655</strain>
    </source>
</reference>
<sequence length="679" mass="73341">MSKIALATLTVLTCILATASGAAPLPSGSIPLPTPRPQAEAPGVQAPAAPVTPVMNALGSGLEALSDGNASLARQIRDMLPRATLDRHILTWAIALSGLEDVPSGEISEAAVELKGWPGLNALPRLLENALFHEDPPARKVLSVFAGRQPETARGAIILIRALAATGDTKRARAIASEVWRTVSMNDRDASLFLSEFDSLLTKADHFRRMEMLLYRDQVSDAGKLSSRAEAQSLYRAWAAVIRTPTKAADAIKAVDRSWHQTPAYLYLRIRHLRELEKNKEAAALLAKMPRDRAALVDPDEWWVEARIVSRGLYEDGDPKGAYRLAGAHLAQSPEDVAEAEFHAGWYALRGLGDAKTAAGHFARILTVASGQISTARAHYWLGRAADAGAGGKASDHYARAANHPSTFYGQLASAKLGRKKLNIAYPSPSASDRNRFAAREAVQAISKLESAGAEWRADTLYRALAAELESPGELAILAAMAERRGDHQLSLQVGKIAWNRGLDVAALAYPLGAVPSAANIDGSGKALAYSIARQESAFNKAAISPANARGLLQILPGTAKGVAARHGLAYSKQRLTTDAGYNATLGAHFLGEQISDFGGSYILTFIAYNAGPSRVPQWINRFGDPRGQPLDEVIDWIELIPFTETRHYVQRVMENYQIYKARLGQPADIENDLRFGRR</sequence>
<evidence type="ECO:0000256" key="3">
    <source>
        <dbReference type="ARBA" id="ARBA00022729"/>
    </source>
</evidence>
<dbReference type="Proteomes" id="UP001320715">
    <property type="component" value="Unassembled WGS sequence"/>
</dbReference>
<gene>
    <name evidence="6" type="ORF">GTW23_05075</name>
</gene>
<evidence type="ECO:0000256" key="2">
    <source>
        <dbReference type="ARBA" id="ARBA00009387"/>
    </source>
</evidence>
<keyword evidence="3 4" id="KW-0732">Signal</keyword>
<dbReference type="RefSeq" id="WP_252914868.1">
    <property type="nucleotide sequence ID" value="NZ_JAAAML010000001.1"/>
</dbReference>
<dbReference type="Pfam" id="PF01464">
    <property type="entry name" value="SLT"/>
    <property type="match status" value="1"/>
</dbReference>
<comment type="similarity">
    <text evidence="1">Belongs to the transglycosylase Slt family.</text>
</comment>
<organism evidence="6 7">
    <name type="scientific">Hoeflea alexandrii</name>
    <dbReference type="NCBI Taxonomy" id="288436"/>
    <lineage>
        <taxon>Bacteria</taxon>
        <taxon>Pseudomonadati</taxon>
        <taxon>Pseudomonadota</taxon>
        <taxon>Alphaproteobacteria</taxon>
        <taxon>Hyphomicrobiales</taxon>
        <taxon>Rhizobiaceae</taxon>
        <taxon>Hoeflea</taxon>
    </lineage>
</organism>
<dbReference type="InterPro" id="IPR023346">
    <property type="entry name" value="Lysozyme-like_dom_sf"/>
</dbReference>
<accession>A0ABT1CMV9</accession>
<dbReference type="InterPro" id="IPR008939">
    <property type="entry name" value="Lytic_TGlycosylase_superhlx_U"/>
</dbReference>
<feature type="signal peptide" evidence="4">
    <location>
        <begin position="1"/>
        <end position="22"/>
    </location>
</feature>
<proteinExistence type="inferred from homology"/>
<dbReference type="Gene3D" id="1.10.530.10">
    <property type="match status" value="1"/>
</dbReference>
<dbReference type="CDD" id="cd13401">
    <property type="entry name" value="Slt70-like"/>
    <property type="match status" value="1"/>
</dbReference>
<evidence type="ECO:0000313" key="7">
    <source>
        <dbReference type="Proteomes" id="UP001320715"/>
    </source>
</evidence>
<dbReference type="SUPFAM" id="SSF48435">
    <property type="entry name" value="Bacterial muramidases"/>
    <property type="match status" value="1"/>
</dbReference>
<dbReference type="EMBL" id="JAAAML010000001">
    <property type="protein sequence ID" value="MCO6407539.1"/>
    <property type="molecule type" value="Genomic_DNA"/>
</dbReference>
<comment type="similarity">
    <text evidence="2">Belongs to the virb1 family.</text>
</comment>
<evidence type="ECO:0000256" key="1">
    <source>
        <dbReference type="ARBA" id="ARBA00007734"/>
    </source>
</evidence>
<evidence type="ECO:0000313" key="6">
    <source>
        <dbReference type="EMBL" id="MCO6407539.1"/>
    </source>
</evidence>
<comment type="caution">
    <text evidence="6">The sequence shown here is derived from an EMBL/GenBank/DDBJ whole genome shotgun (WGS) entry which is preliminary data.</text>
</comment>
<feature type="chain" id="PRO_5045995553" evidence="4">
    <location>
        <begin position="23"/>
        <end position="679"/>
    </location>
</feature>
<evidence type="ECO:0000256" key="4">
    <source>
        <dbReference type="SAM" id="SignalP"/>
    </source>
</evidence>
<name>A0ABT1CMV9_9HYPH</name>
<protein>
    <submittedName>
        <fullName evidence="6">Transglycosylase SLT domain-containing protein</fullName>
    </submittedName>
</protein>
<dbReference type="InterPro" id="IPR008258">
    <property type="entry name" value="Transglycosylase_SLT_dom_1"/>
</dbReference>
<dbReference type="Gene3D" id="1.25.20.10">
    <property type="entry name" value="Bacterial muramidases"/>
    <property type="match status" value="1"/>
</dbReference>
<dbReference type="SUPFAM" id="SSF53955">
    <property type="entry name" value="Lysozyme-like"/>
    <property type="match status" value="1"/>
</dbReference>
<evidence type="ECO:0000259" key="5">
    <source>
        <dbReference type="Pfam" id="PF01464"/>
    </source>
</evidence>
<keyword evidence="7" id="KW-1185">Reference proteome</keyword>
<dbReference type="PANTHER" id="PTHR37423:SF2">
    <property type="entry name" value="MEMBRANE-BOUND LYTIC MUREIN TRANSGLYCOSYLASE C"/>
    <property type="match status" value="1"/>
</dbReference>
<dbReference type="PANTHER" id="PTHR37423">
    <property type="entry name" value="SOLUBLE LYTIC MUREIN TRANSGLYCOSYLASE-RELATED"/>
    <property type="match status" value="1"/>
</dbReference>